<evidence type="ECO:0000313" key="4">
    <source>
        <dbReference type="EMBL" id="MBK1879452.1"/>
    </source>
</evidence>
<dbReference type="SUPFAM" id="SSF50814">
    <property type="entry name" value="Lipocalins"/>
    <property type="match status" value="1"/>
</dbReference>
<gene>
    <name evidence="4" type="ORF">JIN87_21380</name>
</gene>
<evidence type="ECO:0000313" key="5">
    <source>
        <dbReference type="Proteomes" id="UP000617628"/>
    </source>
</evidence>
<dbReference type="CDD" id="cd19438">
    <property type="entry name" value="lipocalin_Blc-like"/>
    <property type="match status" value="1"/>
</dbReference>
<feature type="signal peptide" evidence="2">
    <location>
        <begin position="1"/>
        <end position="21"/>
    </location>
</feature>
<dbReference type="InterPro" id="IPR012674">
    <property type="entry name" value="Calycin"/>
</dbReference>
<keyword evidence="5" id="KW-1185">Reference proteome</keyword>
<dbReference type="InterPro" id="IPR022271">
    <property type="entry name" value="Lipocalin_ApoD"/>
</dbReference>
<dbReference type="PROSITE" id="PS00213">
    <property type="entry name" value="LIPOCALIN"/>
    <property type="match status" value="1"/>
</dbReference>
<name>A0A934RZ81_9BACT</name>
<comment type="similarity">
    <text evidence="1 2">Belongs to the calycin superfamily. Lipocalin family.</text>
</comment>
<dbReference type="InterPro" id="IPR047202">
    <property type="entry name" value="Lipocalin_Blc-like_dom"/>
</dbReference>
<dbReference type="RefSeq" id="WP_200357665.1">
    <property type="nucleotide sequence ID" value="NZ_JAENIL010000048.1"/>
</dbReference>
<dbReference type="AlphaFoldDB" id="A0A934RZ81"/>
<dbReference type="GO" id="GO:0006950">
    <property type="term" value="P:response to stress"/>
    <property type="evidence" value="ECO:0007669"/>
    <property type="project" value="UniProtKB-ARBA"/>
</dbReference>
<accession>A0A934RZ81</accession>
<dbReference type="InterPro" id="IPR022272">
    <property type="entry name" value="Lipocalin_CS"/>
</dbReference>
<dbReference type="EMBL" id="JAENIL010000048">
    <property type="protein sequence ID" value="MBK1879452.1"/>
    <property type="molecule type" value="Genomic_DNA"/>
</dbReference>
<dbReference type="PANTHER" id="PTHR10612:SF34">
    <property type="entry name" value="APOLIPOPROTEIN D"/>
    <property type="match status" value="1"/>
</dbReference>
<dbReference type="Gene3D" id="2.40.128.20">
    <property type="match status" value="1"/>
</dbReference>
<keyword evidence="2" id="KW-0732">Signal</keyword>
<dbReference type="Proteomes" id="UP000617628">
    <property type="component" value="Unassembled WGS sequence"/>
</dbReference>
<feature type="chain" id="PRO_5038205586" evidence="2">
    <location>
        <begin position="22"/>
        <end position="193"/>
    </location>
</feature>
<reference evidence="4" key="1">
    <citation type="submission" date="2021-01" db="EMBL/GenBank/DDBJ databases">
        <title>Modified the classification status of verrucomicrobia.</title>
        <authorList>
            <person name="Feng X."/>
        </authorList>
    </citation>
    <scope>NUCLEOTIDE SEQUENCE</scope>
    <source>
        <strain evidence="4">KCTC 13126</strain>
    </source>
</reference>
<dbReference type="PANTHER" id="PTHR10612">
    <property type="entry name" value="APOLIPOPROTEIN D"/>
    <property type="match status" value="1"/>
</dbReference>
<protein>
    <submittedName>
        <fullName evidence="4">Lipocalin family protein</fullName>
    </submittedName>
</protein>
<evidence type="ECO:0000259" key="3">
    <source>
        <dbReference type="Pfam" id="PF08212"/>
    </source>
</evidence>
<dbReference type="InterPro" id="IPR000566">
    <property type="entry name" value="Lipocln_cytosolic_FA-bd_dom"/>
</dbReference>
<comment type="caution">
    <text evidence="4">The sequence shown here is derived from an EMBL/GenBank/DDBJ whole genome shotgun (WGS) entry which is preliminary data.</text>
</comment>
<dbReference type="InterPro" id="IPR002446">
    <property type="entry name" value="Lipocalin_bac"/>
</dbReference>
<dbReference type="PRINTS" id="PR01171">
    <property type="entry name" value="BCTLIPOCALIN"/>
</dbReference>
<organism evidence="4 5">
    <name type="scientific">Pelagicoccus mobilis</name>
    <dbReference type="NCBI Taxonomy" id="415221"/>
    <lineage>
        <taxon>Bacteria</taxon>
        <taxon>Pseudomonadati</taxon>
        <taxon>Verrucomicrobiota</taxon>
        <taxon>Opitutia</taxon>
        <taxon>Puniceicoccales</taxon>
        <taxon>Pelagicoccaceae</taxon>
        <taxon>Pelagicoccus</taxon>
    </lineage>
</organism>
<feature type="domain" description="Lipocalin/cytosolic fatty-acid binding" evidence="3">
    <location>
        <begin position="35"/>
        <end position="174"/>
    </location>
</feature>
<dbReference type="Pfam" id="PF08212">
    <property type="entry name" value="Lipocalin_2"/>
    <property type="match status" value="1"/>
</dbReference>
<sequence length="193" mass="22083">MHPKTLLIALFALGSSLPLVAKTPPEGVELVNKFNLERYLGLWYEIARTDNRFERDLQSVTAEYSMLDDETVRVFNRGYNTRKNKWSEVDGKGYKIGDPDEGQLKVTFFWPFYAGYNIFELDHEGYQYALVAGDHHGYMWILARTPTLPQPTLDKLLAKAEIAGFDTKELIWVDHSTVHPSIAKQESTPPSFP</sequence>
<proteinExistence type="inferred from homology"/>
<evidence type="ECO:0000256" key="1">
    <source>
        <dbReference type="ARBA" id="ARBA00006889"/>
    </source>
</evidence>
<dbReference type="PIRSF" id="PIRSF036893">
    <property type="entry name" value="Lipocalin_ApoD"/>
    <property type="match status" value="1"/>
</dbReference>
<evidence type="ECO:0000256" key="2">
    <source>
        <dbReference type="PIRNR" id="PIRNR036893"/>
    </source>
</evidence>